<evidence type="ECO:0000256" key="7">
    <source>
        <dbReference type="ARBA" id="ARBA00022692"/>
    </source>
</evidence>
<evidence type="ECO:0000256" key="10">
    <source>
        <dbReference type="ARBA" id="ARBA00022840"/>
    </source>
</evidence>
<evidence type="ECO:0000256" key="9">
    <source>
        <dbReference type="ARBA" id="ARBA00022777"/>
    </source>
</evidence>
<dbReference type="InterPro" id="IPR003856">
    <property type="entry name" value="LPS_length_determ_N"/>
</dbReference>
<dbReference type="AlphaFoldDB" id="A0A9W6NX17"/>
<evidence type="ECO:0000256" key="6">
    <source>
        <dbReference type="ARBA" id="ARBA00022679"/>
    </source>
</evidence>
<dbReference type="NCBIfam" id="TIGR01007">
    <property type="entry name" value="eps_fam"/>
    <property type="match status" value="1"/>
</dbReference>
<dbReference type="InterPro" id="IPR025669">
    <property type="entry name" value="AAA_dom"/>
</dbReference>
<evidence type="ECO:0000256" key="4">
    <source>
        <dbReference type="ARBA" id="ARBA00022475"/>
    </source>
</evidence>
<evidence type="ECO:0000256" key="14">
    <source>
        <dbReference type="ARBA" id="ARBA00053015"/>
    </source>
</evidence>
<keyword evidence="8" id="KW-0547">Nucleotide-binding</keyword>
<feature type="transmembrane region" description="Helical" evidence="16">
    <location>
        <begin position="173"/>
        <end position="194"/>
    </location>
</feature>
<dbReference type="EMBL" id="BSFQ01000012">
    <property type="protein sequence ID" value="GLL12057.1"/>
    <property type="molecule type" value="Genomic_DNA"/>
</dbReference>
<dbReference type="PANTHER" id="PTHR32309:SF31">
    <property type="entry name" value="CAPSULAR EXOPOLYSACCHARIDE FAMILY"/>
    <property type="match status" value="1"/>
</dbReference>
<keyword evidence="12 16" id="KW-0472">Membrane</keyword>
<evidence type="ECO:0000256" key="1">
    <source>
        <dbReference type="ARBA" id="ARBA00004429"/>
    </source>
</evidence>
<evidence type="ECO:0000256" key="3">
    <source>
        <dbReference type="ARBA" id="ARBA00008883"/>
    </source>
</evidence>
<accession>A0A9W6NX17</accession>
<keyword evidence="10" id="KW-0067">ATP-binding</keyword>
<keyword evidence="4" id="KW-1003">Cell membrane</keyword>
<keyword evidence="7 16" id="KW-0812">Transmembrane</keyword>
<reference evidence="19" key="2">
    <citation type="submission" date="2023-01" db="EMBL/GenBank/DDBJ databases">
        <authorList>
            <person name="Sun Q."/>
            <person name="Evtushenko L."/>
        </authorList>
    </citation>
    <scope>NUCLEOTIDE SEQUENCE</scope>
    <source>
        <strain evidence="19">VKM Ac-1069</strain>
    </source>
</reference>
<feature type="domain" description="Polysaccharide chain length determinant N-terminal" evidence="17">
    <location>
        <begin position="3"/>
        <end position="88"/>
    </location>
</feature>
<dbReference type="Gene3D" id="3.40.50.300">
    <property type="entry name" value="P-loop containing nucleotide triphosphate hydrolases"/>
    <property type="match status" value="1"/>
</dbReference>
<evidence type="ECO:0000256" key="13">
    <source>
        <dbReference type="ARBA" id="ARBA00023137"/>
    </source>
</evidence>
<dbReference type="GO" id="GO:0005524">
    <property type="term" value="F:ATP binding"/>
    <property type="evidence" value="ECO:0007669"/>
    <property type="project" value="UniProtKB-KW"/>
</dbReference>
<dbReference type="Pfam" id="PF13614">
    <property type="entry name" value="AAA_31"/>
    <property type="match status" value="1"/>
</dbReference>
<name>A0A9W6NX17_9PSEU</name>
<comment type="caution">
    <text evidence="19">The sequence shown here is derived from an EMBL/GenBank/DDBJ whole genome shotgun (WGS) entry which is preliminary data.</text>
</comment>
<gene>
    <name evidence="19" type="ORF">GCM10017577_31980</name>
</gene>
<dbReference type="PANTHER" id="PTHR32309">
    <property type="entry name" value="TYROSINE-PROTEIN KINASE"/>
    <property type="match status" value="1"/>
</dbReference>
<dbReference type="CDD" id="cd05387">
    <property type="entry name" value="BY-kinase"/>
    <property type="match status" value="1"/>
</dbReference>
<evidence type="ECO:0000256" key="2">
    <source>
        <dbReference type="ARBA" id="ARBA00006683"/>
    </source>
</evidence>
<comment type="catalytic activity">
    <reaction evidence="14">
        <text>L-tyrosyl-[protein] + ATP = O-phospho-L-tyrosyl-[protein] + ADP + H(+)</text>
        <dbReference type="Rhea" id="RHEA:10596"/>
        <dbReference type="Rhea" id="RHEA-COMP:10136"/>
        <dbReference type="Rhea" id="RHEA-COMP:20101"/>
        <dbReference type="ChEBI" id="CHEBI:15378"/>
        <dbReference type="ChEBI" id="CHEBI:30616"/>
        <dbReference type="ChEBI" id="CHEBI:46858"/>
        <dbReference type="ChEBI" id="CHEBI:61978"/>
        <dbReference type="ChEBI" id="CHEBI:456216"/>
    </reaction>
</comment>
<evidence type="ECO:0000256" key="11">
    <source>
        <dbReference type="ARBA" id="ARBA00022989"/>
    </source>
</evidence>
<proteinExistence type="inferred from homology"/>
<keyword evidence="13" id="KW-0829">Tyrosine-protein kinase</keyword>
<feature type="compositionally biased region" description="Polar residues" evidence="15">
    <location>
        <begin position="478"/>
        <end position="492"/>
    </location>
</feature>
<keyword evidence="9" id="KW-0418">Kinase</keyword>
<sequence length="492" mass="51755">MTIKDYLRILRARWAIVAFAVAVCMAAALATYAVRPTEYTARMSMYVSATGAEDAASAAYGAQLSLQRVKSYVILLGSRRIAEQVVARLDLPDSPDDLSKQITASTPVDSQVIDLEVVDRSPNRAAIIANTVYDEFVQVSAELTRNSQLGQSTVALRMVEPAPPPRSPSSTGLGLTLALGLLAGLIIGVAAAFVRNTLDTSIRTRESLAAATGARVLGTVTYDVRRRRAPTTDDAAQPSGLPRSSSEDLRKLRTNLRFGTQRQAPKVVVVASALTGEGKTTLVVDLAATLAAGGLRVLLIDGDLRRPMLAERLGLATSAGLAEVLSGKVRVGDAVQRPWEETVHFLSAGAAVANPSDVLTAEPLEKVFAELRGKYDAVLVDSPALDPYTDAAVLAAAGDGAVLVCRSGVGTHTALAAAAEGLRAVSAPILGAVLVVIRDIRFRLPSGRGLPVVPWTELYRPQHAADPAMGAAERSETAETNGSRNSLPVQRG</sequence>
<keyword evidence="20" id="KW-1185">Reference proteome</keyword>
<dbReference type="GO" id="GO:0004715">
    <property type="term" value="F:non-membrane spanning protein tyrosine kinase activity"/>
    <property type="evidence" value="ECO:0007669"/>
    <property type="project" value="UniProtKB-EC"/>
</dbReference>
<evidence type="ECO:0000313" key="19">
    <source>
        <dbReference type="EMBL" id="GLL12057.1"/>
    </source>
</evidence>
<dbReference type="Proteomes" id="UP001143463">
    <property type="component" value="Unassembled WGS sequence"/>
</dbReference>
<organism evidence="19 20">
    <name type="scientific">Pseudonocardia halophobica</name>
    <dbReference type="NCBI Taxonomy" id="29401"/>
    <lineage>
        <taxon>Bacteria</taxon>
        <taxon>Bacillati</taxon>
        <taxon>Actinomycetota</taxon>
        <taxon>Actinomycetes</taxon>
        <taxon>Pseudonocardiales</taxon>
        <taxon>Pseudonocardiaceae</taxon>
        <taxon>Pseudonocardia</taxon>
    </lineage>
</organism>
<evidence type="ECO:0000313" key="20">
    <source>
        <dbReference type="Proteomes" id="UP001143463"/>
    </source>
</evidence>
<evidence type="ECO:0000256" key="16">
    <source>
        <dbReference type="SAM" id="Phobius"/>
    </source>
</evidence>
<dbReference type="InterPro" id="IPR005702">
    <property type="entry name" value="Wzc-like_C"/>
</dbReference>
<dbReference type="SUPFAM" id="SSF52540">
    <property type="entry name" value="P-loop containing nucleoside triphosphate hydrolases"/>
    <property type="match status" value="1"/>
</dbReference>
<evidence type="ECO:0000256" key="5">
    <source>
        <dbReference type="ARBA" id="ARBA00022519"/>
    </source>
</evidence>
<comment type="subcellular location">
    <subcellularLocation>
        <location evidence="1">Cell inner membrane</location>
        <topology evidence="1">Multi-pass membrane protein</topology>
    </subcellularLocation>
</comment>
<protein>
    <recommendedName>
        <fullName evidence="21">Non-specific protein-tyrosine kinase</fullName>
    </recommendedName>
</protein>
<feature type="region of interest" description="Disordered" evidence="15">
    <location>
        <begin position="228"/>
        <end position="247"/>
    </location>
</feature>
<dbReference type="InterPro" id="IPR027417">
    <property type="entry name" value="P-loop_NTPase"/>
</dbReference>
<keyword evidence="5" id="KW-0997">Cell inner membrane</keyword>
<keyword evidence="11 16" id="KW-1133">Transmembrane helix</keyword>
<evidence type="ECO:0000259" key="17">
    <source>
        <dbReference type="Pfam" id="PF02706"/>
    </source>
</evidence>
<feature type="transmembrane region" description="Helical" evidence="16">
    <location>
        <begin position="12"/>
        <end position="34"/>
    </location>
</feature>
<dbReference type="RefSeq" id="WP_037045784.1">
    <property type="nucleotide sequence ID" value="NZ_BAAAUZ010000020.1"/>
</dbReference>
<evidence type="ECO:0008006" key="21">
    <source>
        <dbReference type="Google" id="ProtNLM"/>
    </source>
</evidence>
<evidence type="ECO:0000259" key="18">
    <source>
        <dbReference type="Pfam" id="PF13614"/>
    </source>
</evidence>
<evidence type="ECO:0000256" key="15">
    <source>
        <dbReference type="SAM" id="MobiDB-lite"/>
    </source>
</evidence>
<feature type="domain" description="AAA" evidence="18">
    <location>
        <begin position="266"/>
        <end position="396"/>
    </location>
</feature>
<feature type="region of interest" description="Disordered" evidence="15">
    <location>
        <begin position="466"/>
        <end position="492"/>
    </location>
</feature>
<dbReference type="Pfam" id="PF02706">
    <property type="entry name" value="Wzz"/>
    <property type="match status" value="1"/>
</dbReference>
<comment type="similarity">
    <text evidence="2">Belongs to the CpsC/CapA family.</text>
</comment>
<comment type="similarity">
    <text evidence="3">Belongs to the etk/wzc family.</text>
</comment>
<dbReference type="InterPro" id="IPR050445">
    <property type="entry name" value="Bact_polysacc_biosynth/exp"/>
</dbReference>
<keyword evidence="6" id="KW-0808">Transferase</keyword>
<reference evidence="19" key="1">
    <citation type="journal article" date="2014" name="Int. J. Syst. Evol. Microbiol.">
        <title>Complete genome sequence of Corynebacterium casei LMG S-19264T (=DSM 44701T), isolated from a smear-ripened cheese.</title>
        <authorList>
            <consortium name="US DOE Joint Genome Institute (JGI-PGF)"/>
            <person name="Walter F."/>
            <person name="Albersmeier A."/>
            <person name="Kalinowski J."/>
            <person name="Ruckert C."/>
        </authorList>
    </citation>
    <scope>NUCLEOTIDE SEQUENCE</scope>
    <source>
        <strain evidence="19">VKM Ac-1069</strain>
    </source>
</reference>
<dbReference type="GO" id="GO:0005886">
    <property type="term" value="C:plasma membrane"/>
    <property type="evidence" value="ECO:0007669"/>
    <property type="project" value="UniProtKB-SubCell"/>
</dbReference>
<evidence type="ECO:0000256" key="12">
    <source>
        <dbReference type="ARBA" id="ARBA00023136"/>
    </source>
</evidence>
<evidence type="ECO:0000256" key="8">
    <source>
        <dbReference type="ARBA" id="ARBA00022741"/>
    </source>
</evidence>